<evidence type="ECO:0000313" key="2">
    <source>
        <dbReference type="EMBL" id="BAC88545.1"/>
    </source>
</evidence>
<dbReference type="KEGG" id="gvi:gll0604"/>
<dbReference type="OrthoDB" id="6074739at2"/>
<dbReference type="EnsemblBacteria" id="BAC88545">
    <property type="protein sequence ID" value="BAC88545"/>
    <property type="gene ID" value="BAC88545"/>
</dbReference>
<proteinExistence type="predicted"/>
<dbReference type="eggNOG" id="COG3191">
    <property type="taxonomic scope" value="Bacteria"/>
</dbReference>
<dbReference type="InParanoid" id="Q7NN10"/>
<reference evidence="2 3" key="1">
    <citation type="journal article" date="2003" name="DNA Res.">
        <title>Complete genome structure of Gloeobacter violaceus PCC 7421, a cyanobacterium that lacks thylakoids.</title>
        <authorList>
            <person name="Nakamura Y."/>
            <person name="Kaneko T."/>
            <person name="Sato S."/>
            <person name="Mimuro M."/>
            <person name="Miyashita H."/>
            <person name="Tsuchiya T."/>
            <person name="Sasamoto S."/>
            <person name="Watanabe A."/>
            <person name="Kawashima K."/>
            <person name="Kishida Y."/>
            <person name="Kiyokawa C."/>
            <person name="Kohara M."/>
            <person name="Matsumoto M."/>
            <person name="Matsuno A."/>
            <person name="Nakazaki N."/>
            <person name="Shimpo S."/>
            <person name="Takeuchi C."/>
            <person name="Yamada M."/>
            <person name="Tabata S."/>
        </authorList>
    </citation>
    <scope>NUCLEOTIDE SEQUENCE [LARGE SCALE GENOMIC DNA]</scope>
    <source>
        <strain evidence="3">ATCC 29082 / PCC 7421</strain>
    </source>
</reference>
<name>Q7NN10_GLOVI</name>
<evidence type="ECO:0000256" key="1">
    <source>
        <dbReference type="SAM" id="MobiDB-lite"/>
    </source>
</evidence>
<dbReference type="EMBL" id="BA000045">
    <property type="protein sequence ID" value="BAC88545.1"/>
    <property type="molecule type" value="Genomic_DNA"/>
</dbReference>
<protein>
    <submittedName>
        <fullName evidence="2">Gll0604 protein</fullName>
    </submittedName>
</protein>
<accession>Q7NN10</accession>
<dbReference type="Proteomes" id="UP000000557">
    <property type="component" value="Chromosome"/>
</dbReference>
<dbReference type="HOGENOM" id="CLU_1033510_0_0_3"/>
<reference evidence="2 3" key="2">
    <citation type="journal article" date="2003" name="DNA Res.">
        <title>Complete genome structure of Gloeobacter violaceus PCC 7421, a cyanobacterium that lacks thylakoids (supplement).</title>
        <authorList>
            <person name="Nakamura Y."/>
            <person name="Kaneko T."/>
            <person name="Sato S."/>
            <person name="Mimuro M."/>
            <person name="Miyashita H."/>
            <person name="Tsuchiya T."/>
            <person name="Sasamoto S."/>
            <person name="Watanabe A."/>
            <person name="Kawashima K."/>
            <person name="Kishida Y."/>
            <person name="Kiyokawa C."/>
            <person name="Kohara M."/>
            <person name="Matsumoto M."/>
            <person name="Matsuno A."/>
            <person name="Nakazaki N."/>
            <person name="Shimpo S."/>
            <person name="Takeuchi C."/>
            <person name="Yamada M."/>
            <person name="Tabata S."/>
        </authorList>
    </citation>
    <scope>NUCLEOTIDE SEQUENCE [LARGE SCALE GENOMIC DNA]</scope>
    <source>
        <strain evidence="3">ATCC 29082 / PCC 7421</strain>
    </source>
</reference>
<dbReference type="PANTHER" id="PTHR39431">
    <property type="entry name" value="FRPA/C-RELATED PROTEIN"/>
    <property type="match status" value="1"/>
</dbReference>
<feature type="region of interest" description="Disordered" evidence="1">
    <location>
        <begin position="250"/>
        <end position="269"/>
    </location>
</feature>
<evidence type="ECO:0000313" key="3">
    <source>
        <dbReference type="Proteomes" id="UP000000557"/>
    </source>
</evidence>
<organism evidence="2 3">
    <name type="scientific">Gloeobacter violaceus (strain ATCC 29082 / PCC 7421)</name>
    <dbReference type="NCBI Taxonomy" id="251221"/>
    <lineage>
        <taxon>Bacteria</taxon>
        <taxon>Bacillati</taxon>
        <taxon>Cyanobacteriota</taxon>
        <taxon>Cyanophyceae</taxon>
        <taxon>Gloeobacterales</taxon>
        <taxon>Gloeobacteraceae</taxon>
        <taxon>Gloeobacter</taxon>
    </lineage>
</organism>
<dbReference type="PANTHER" id="PTHR39431:SF1">
    <property type="entry name" value="FRPA_C-RELATED PROTEIN"/>
    <property type="match status" value="1"/>
</dbReference>
<keyword evidence="3" id="KW-1185">Reference proteome</keyword>
<dbReference type="AlphaFoldDB" id="Q7NN10"/>
<sequence length="269" mass="28927">MLGAFNCVQGAGDYTVRFTGTITTTFGGGTPNPITVNQDSTIKYTVNSSGAITNIVAGGGSENCGTPILIDTIGNGFSLTDLANGVEFDYSGQGNNMQTSWTSINSDDAFLALDRNYNGVIDNATELFGNYTQQPLSRRPNGFIALAEFDSSENGGNEDRVISAQDAIFSSLLLWKDLNHNGISESVEIFTLSSLGVAAIGLDYKTSLQTDQHGNQFRYRARVEDFSGEQIGRWAWDIIFITSASTSSLKNFSSNSSEQPISDAKCPIR</sequence>
<gene>
    <name evidence="2" type="ordered locus">gll0604</name>
</gene>
<dbReference type="STRING" id="251221.gene:10758078"/>